<dbReference type="AlphaFoldDB" id="A0A645JL37"/>
<name>A0A645JL37_9ZZZZ</name>
<sequence length="96" mass="10170">MYSPIEPSAFMSIAKMSSTPSSDAVTTIAPAPSPNRIEMPLSFQSQNLELLSVATISIVLYIPDEIKAFAISSVYINPEQAAVTSNAGMCFVPSLA</sequence>
<gene>
    <name evidence="1" type="ORF">SDC9_212160</name>
</gene>
<accession>A0A645JL37</accession>
<dbReference type="EMBL" id="VSSQ01145187">
    <property type="protein sequence ID" value="MPN64388.1"/>
    <property type="molecule type" value="Genomic_DNA"/>
</dbReference>
<protein>
    <submittedName>
        <fullName evidence="1">Uncharacterized protein</fullName>
    </submittedName>
</protein>
<reference evidence="1" key="1">
    <citation type="submission" date="2019-08" db="EMBL/GenBank/DDBJ databases">
        <authorList>
            <person name="Kucharzyk K."/>
            <person name="Murdoch R.W."/>
            <person name="Higgins S."/>
            <person name="Loffler F."/>
        </authorList>
    </citation>
    <scope>NUCLEOTIDE SEQUENCE</scope>
</reference>
<comment type="caution">
    <text evidence="1">The sequence shown here is derived from an EMBL/GenBank/DDBJ whole genome shotgun (WGS) entry which is preliminary data.</text>
</comment>
<proteinExistence type="predicted"/>
<evidence type="ECO:0000313" key="1">
    <source>
        <dbReference type="EMBL" id="MPN64388.1"/>
    </source>
</evidence>
<organism evidence="1">
    <name type="scientific">bioreactor metagenome</name>
    <dbReference type="NCBI Taxonomy" id="1076179"/>
    <lineage>
        <taxon>unclassified sequences</taxon>
        <taxon>metagenomes</taxon>
        <taxon>ecological metagenomes</taxon>
    </lineage>
</organism>